<comment type="caution">
    <text evidence="3">The sequence shown here is derived from an EMBL/GenBank/DDBJ whole genome shotgun (WGS) entry which is preliminary data.</text>
</comment>
<evidence type="ECO:0000313" key="3">
    <source>
        <dbReference type="EMBL" id="KAE8987810.1"/>
    </source>
</evidence>
<accession>A0A6A3J089</accession>
<evidence type="ECO:0000313" key="7">
    <source>
        <dbReference type="Proteomes" id="UP000435112"/>
    </source>
</evidence>
<organism evidence="3 7">
    <name type="scientific">Phytophthora rubi</name>
    <dbReference type="NCBI Taxonomy" id="129364"/>
    <lineage>
        <taxon>Eukaryota</taxon>
        <taxon>Sar</taxon>
        <taxon>Stramenopiles</taxon>
        <taxon>Oomycota</taxon>
        <taxon>Peronosporomycetes</taxon>
        <taxon>Peronosporales</taxon>
        <taxon>Peronosporaceae</taxon>
        <taxon>Phytophthora</taxon>
    </lineage>
</organism>
<feature type="transmembrane region" description="Helical" evidence="1">
    <location>
        <begin position="20"/>
        <end position="40"/>
    </location>
</feature>
<proteinExistence type="predicted"/>
<name>A0A6A3J089_9STRA</name>
<reference evidence="5 7" key="1">
    <citation type="submission" date="2018-09" db="EMBL/GenBank/DDBJ databases">
        <title>Genomic investigation of the strawberry pathogen Phytophthora fragariae indicates pathogenicity is determined by transcriptional variation in three key races.</title>
        <authorList>
            <person name="Adams T.M."/>
            <person name="Armitage A.D."/>
            <person name="Sobczyk M.K."/>
            <person name="Bates H.J."/>
            <person name="Dunwell J.M."/>
            <person name="Nellist C.F."/>
            <person name="Harrison R.J."/>
        </authorList>
    </citation>
    <scope>NUCLEOTIDE SEQUENCE [LARGE SCALE GENOMIC DNA]</scope>
    <source>
        <strain evidence="2 5">SCRP249</strain>
        <strain evidence="3 7">SCRP324</strain>
        <strain evidence="4 6">SCRP333</strain>
    </source>
</reference>
<evidence type="ECO:0000313" key="4">
    <source>
        <dbReference type="EMBL" id="KAE9301125.1"/>
    </source>
</evidence>
<keyword evidence="1" id="KW-0812">Transmembrane</keyword>
<evidence type="ECO:0000313" key="6">
    <source>
        <dbReference type="Proteomes" id="UP000434957"/>
    </source>
</evidence>
<dbReference type="Proteomes" id="UP000434957">
    <property type="component" value="Unassembled WGS sequence"/>
</dbReference>
<evidence type="ECO:0000256" key="1">
    <source>
        <dbReference type="SAM" id="Phobius"/>
    </source>
</evidence>
<sequence>MWVTRAGRPSTWTRWRGLDLVAAGISASGSYIVCASAGWGSKPYLVAGARGVPVLSVQLAASIPTTSRSSSYAAVMEGS</sequence>
<dbReference type="EMBL" id="QXFU01002289">
    <property type="protein sequence ID" value="KAE8987810.1"/>
    <property type="molecule type" value="Genomic_DNA"/>
</dbReference>
<keyword evidence="6" id="KW-1185">Reference proteome</keyword>
<protein>
    <submittedName>
        <fullName evidence="3">Uncharacterized protein</fullName>
    </submittedName>
</protein>
<dbReference type="EMBL" id="QXFV01002488">
    <property type="protein sequence ID" value="KAE8987136.1"/>
    <property type="molecule type" value="Genomic_DNA"/>
</dbReference>
<gene>
    <name evidence="2" type="ORF">PR001_g22415</name>
    <name evidence="3" type="ORF">PR002_g21945</name>
    <name evidence="4" type="ORF">PR003_g22601</name>
</gene>
<keyword evidence="1" id="KW-1133">Transmembrane helix</keyword>
<dbReference type="Proteomes" id="UP000435112">
    <property type="component" value="Unassembled WGS sequence"/>
</dbReference>
<dbReference type="EMBL" id="QXFT01002260">
    <property type="protein sequence ID" value="KAE9301125.1"/>
    <property type="molecule type" value="Genomic_DNA"/>
</dbReference>
<dbReference type="Proteomes" id="UP000429607">
    <property type="component" value="Unassembled WGS sequence"/>
</dbReference>
<keyword evidence="1" id="KW-0472">Membrane</keyword>
<dbReference type="OrthoDB" id="10275923at2759"/>
<evidence type="ECO:0000313" key="2">
    <source>
        <dbReference type="EMBL" id="KAE8987136.1"/>
    </source>
</evidence>
<dbReference type="AlphaFoldDB" id="A0A6A3J089"/>
<evidence type="ECO:0000313" key="5">
    <source>
        <dbReference type="Proteomes" id="UP000429607"/>
    </source>
</evidence>